<accession>A0AAJ0DRP9</accession>
<dbReference type="RefSeq" id="XP_060304225.1">
    <property type="nucleotide sequence ID" value="XM_060465216.1"/>
</dbReference>
<proteinExistence type="predicted"/>
<dbReference type="GeneID" id="85348763"/>
<name>A0AAJ0DRP9_9PEZI</name>
<sequence>MQYKRSWSSPLLIFVSKPGPQEVVLGQRVLDSFLSRNASSNICQRVLDSLLSRNASSNICQRVLDSLLSRNASSNICQRILDSLLSRIFQRIYLCA</sequence>
<comment type="caution">
    <text evidence="1">The sequence shown here is derived from an EMBL/GenBank/DDBJ whole genome shotgun (WGS) entry which is preliminary data.</text>
</comment>
<keyword evidence="2" id="KW-1185">Reference proteome</keyword>
<dbReference type="Proteomes" id="UP001240678">
    <property type="component" value="Unassembled WGS sequence"/>
</dbReference>
<dbReference type="AlphaFoldDB" id="A0AAJ0DRP9"/>
<evidence type="ECO:0000313" key="2">
    <source>
        <dbReference type="Proteomes" id="UP001240678"/>
    </source>
</evidence>
<gene>
    <name evidence="1" type="ORF">CCOS01_17082</name>
</gene>
<protein>
    <submittedName>
        <fullName evidence="1">Uncharacterized protein</fullName>
    </submittedName>
</protein>
<reference evidence="1 2" key="1">
    <citation type="submission" date="2016-10" db="EMBL/GenBank/DDBJ databases">
        <title>The genome sequence of Colletotrichum fioriniae PJ7.</title>
        <authorList>
            <person name="Baroncelli R."/>
        </authorList>
    </citation>
    <scope>NUCLEOTIDE SEQUENCE [LARGE SCALE GENOMIC DNA]</scope>
    <source>
        <strain evidence="1 2">IMI 309622</strain>
    </source>
</reference>
<dbReference type="EMBL" id="MOOE01000041">
    <property type="protein sequence ID" value="KAK1503143.1"/>
    <property type="molecule type" value="Genomic_DNA"/>
</dbReference>
<evidence type="ECO:0000313" key="1">
    <source>
        <dbReference type="EMBL" id="KAK1503143.1"/>
    </source>
</evidence>
<organism evidence="1 2">
    <name type="scientific">Colletotrichum costaricense</name>
    <dbReference type="NCBI Taxonomy" id="1209916"/>
    <lineage>
        <taxon>Eukaryota</taxon>
        <taxon>Fungi</taxon>
        <taxon>Dikarya</taxon>
        <taxon>Ascomycota</taxon>
        <taxon>Pezizomycotina</taxon>
        <taxon>Sordariomycetes</taxon>
        <taxon>Hypocreomycetidae</taxon>
        <taxon>Glomerellales</taxon>
        <taxon>Glomerellaceae</taxon>
        <taxon>Colletotrichum</taxon>
        <taxon>Colletotrichum acutatum species complex</taxon>
    </lineage>
</organism>